<dbReference type="AlphaFoldDB" id="A0A1B1MW59"/>
<dbReference type="KEGG" id="pyg:AWM70_01445"/>
<organism evidence="2 3">
    <name type="scientific">Paenibacillus yonginensis</name>
    <dbReference type="NCBI Taxonomy" id="1462996"/>
    <lineage>
        <taxon>Bacteria</taxon>
        <taxon>Bacillati</taxon>
        <taxon>Bacillota</taxon>
        <taxon>Bacilli</taxon>
        <taxon>Bacillales</taxon>
        <taxon>Paenibacillaceae</taxon>
        <taxon>Paenibacillus</taxon>
    </lineage>
</organism>
<dbReference type="RefSeq" id="WP_068693721.1">
    <property type="nucleotide sequence ID" value="NZ_CP014167.1"/>
</dbReference>
<evidence type="ECO:0000256" key="1">
    <source>
        <dbReference type="SAM" id="SignalP"/>
    </source>
</evidence>
<dbReference type="Pfam" id="PF13028">
    <property type="entry name" value="DUF3889"/>
    <property type="match status" value="1"/>
</dbReference>
<evidence type="ECO:0000313" key="3">
    <source>
        <dbReference type="Proteomes" id="UP000092573"/>
    </source>
</evidence>
<sequence>MMSLPVMIWHSVLTLFVHLFTPAAIAASTLHFDDPAYAKWGQLAVKQAQTKYEASVIDYLHIGRYSVSPTVSEERFKLWLKKKGRIWCLRICPV</sequence>
<gene>
    <name evidence="2" type="ORF">AWM70_01445</name>
</gene>
<dbReference type="STRING" id="1462996.AWM70_01445"/>
<proteinExistence type="predicted"/>
<dbReference type="Proteomes" id="UP000092573">
    <property type="component" value="Chromosome"/>
</dbReference>
<keyword evidence="3" id="KW-1185">Reference proteome</keyword>
<reference evidence="2 3" key="1">
    <citation type="submission" date="2016-01" db="EMBL/GenBank/DDBJ databases">
        <title>Complete Genome Sequence of Paenibacillus yonginensis DCY84, a novel Plant Growth-Promoting Bacteria with Elicitation of Induced Systemic Resistance.</title>
        <authorList>
            <person name="Kim Y.J."/>
            <person name="Yang D.C."/>
            <person name="Sukweenadhi J."/>
        </authorList>
    </citation>
    <scope>NUCLEOTIDE SEQUENCE [LARGE SCALE GENOMIC DNA]</scope>
    <source>
        <strain evidence="2 3">DCY84</strain>
    </source>
</reference>
<name>A0A1B1MW59_9BACL</name>
<dbReference type="InterPro" id="IPR024987">
    <property type="entry name" value="DUF3889"/>
</dbReference>
<keyword evidence="1" id="KW-0732">Signal</keyword>
<dbReference type="EMBL" id="CP014167">
    <property type="protein sequence ID" value="ANS73408.1"/>
    <property type="molecule type" value="Genomic_DNA"/>
</dbReference>
<dbReference type="Gene3D" id="3.10.450.390">
    <property type="entry name" value="Protein of unknown function DUF3889"/>
    <property type="match status" value="1"/>
</dbReference>
<accession>A0A1B1MW59</accession>
<protein>
    <recommendedName>
        <fullName evidence="4">SLH domain-containing protein</fullName>
    </recommendedName>
</protein>
<dbReference type="OrthoDB" id="2377048at2"/>
<evidence type="ECO:0008006" key="4">
    <source>
        <dbReference type="Google" id="ProtNLM"/>
    </source>
</evidence>
<evidence type="ECO:0000313" key="2">
    <source>
        <dbReference type="EMBL" id="ANS73408.1"/>
    </source>
</evidence>
<feature type="signal peptide" evidence="1">
    <location>
        <begin position="1"/>
        <end position="26"/>
    </location>
</feature>
<feature type="chain" id="PRO_5008527484" description="SLH domain-containing protein" evidence="1">
    <location>
        <begin position="27"/>
        <end position="94"/>
    </location>
</feature>